<dbReference type="Proteomes" id="UP000291485">
    <property type="component" value="Unassembled WGS sequence"/>
</dbReference>
<reference evidence="2 3" key="1">
    <citation type="submission" date="2019-02" db="EMBL/GenBank/DDBJ databases">
        <title>Pedobacter sp. RP-3-11 sp. nov., isolated from Arctic soil.</title>
        <authorList>
            <person name="Dahal R.H."/>
        </authorList>
    </citation>
    <scope>NUCLEOTIDE SEQUENCE [LARGE SCALE GENOMIC DNA]</scope>
    <source>
        <strain evidence="2 3">RP-3-11</strain>
    </source>
</reference>
<evidence type="ECO:0000313" key="3">
    <source>
        <dbReference type="Proteomes" id="UP000291485"/>
    </source>
</evidence>
<sequence>MKRLFTRYPFLFLILAAILIANDILHFAPAQVNTGFTRWLVPLALMFFGIVGYIIKWNEKRTQA</sequence>
<dbReference type="EMBL" id="SJSN01000001">
    <property type="protein sequence ID" value="TCD12706.1"/>
    <property type="molecule type" value="Genomic_DNA"/>
</dbReference>
<dbReference type="OrthoDB" id="9889933at2"/>
<feature type="transmembrane region" description="Helical" evidence="1">
    <location>
        <begin position="40"/>
        <end position="58"/>
    </location>
</feature>
<keyword evidence="3" id="KW-1185">Reference proteome</keyword>
<gene>
    <name evidence="2" type="ORF">EZ449_01290</name>
</gene>
<dbReference type="RefSeq" id="WP_131556141.1">
    <property type="nucleotide sequence ID" value="NZ_SJSN01000001.1"/>
</dbReference>
<evidence type="ECO:0000256" key="1">
    <source>
        <dbReference type="SAM" id="Phobius"/>
    </source>
</evidence>
<accession>A0A4V2MNG7</accession>
<evidence type="ECO:0000313" key="2">
    <source>
        <dbReference type="EMBL" id="TCD12706.1"/>
    </source>
</evidence>
<keyword evidence="1" id="KW-0812">Transmembrane</keyword>
<name>A0A4V2MNG7_9SPHI</name>
<protein>
    <submittedName>
        <fullName evidence="2">Uncharacterized protein</fullName>
    </submittedName>
</protein>
<keyword evidence="1" id="KW-1133">Transmembrane helix</keyword>
<proteinExistence type="predicted"/>
<dbReference type="AlphaFoldDB" id="A0A4V2MNG7"/>
<comment type="caution">
    <text evidence="2">The sequence shown here is derived from an EMBL/GenBank/DDBJ whole genome shotgun (WGS) entry which is preliminary data.</text>
</comment>
<organism evidence="2 3">
    <name type="scientific">Pedobacter frigidisoli</name>
    <dbReference type="NCBI Taxonomy" id="2530455"/>
    <lineage>
        <taxon>Bacteria</taxon>
        <taxon>Pseudomonadati</taxon>
        <taxon>Bacteroidota</taxon>
        <taxon>Sphingobacteriia</taxon>
        <taxon>Sphingobacteriales</taxon>
        <taxon>Sphingobacteriaceae</taxon>
        <taxon>Pedobacter</taxon>
    </lineage>
</organism>
<keyword evidence="1" id="KW-0472">Membrane</keyword>